<gene>
    <name evidence="2" type="ORF">A6R68_04334</name>
</gene>
<evidence type="ECO:0000313" key="2">
    <source>
        <dbReference type="EMBL" id="OBS67120.1"/>
    </source>
</evidence>
<evidence type="ECO:0000313" key="3">
    <source>
        <dbReference type="Proteomes" id="UP000092124"/>
    </source>
</evidence>
<comment type="caution">
    <text evidence="2">The sequence shown here is derived from an EMBL/GenBank/DDBJ whole genome shotgun (WGS) entry which is preliminary data.</text>
</comment>
<name>A0A1A6GN26_NEOLE</name>
<evidence type="ECO:0000256" key="1">
    <source>
        <dbReference type="SAM" id="MobiDB-lite"/>
    </source>
</evidence>
<reference evidence="2 3" key="1">
    <citation type="submission" date="2016-06" db="EMBL/GenBank/DDBJ databases">
        <title>The Draft Genome Sequence and Annotation of the Desert Woodrat Neotoma lepida.</title>
        <authorList>
            <person name="Campbell M."/>
            <person name="Oakeson K.F."/>
            <person name="Yandell M."/>
            <person name="Halpert J.R."/>
            <person name="Dearing D."/>
        </authorList>
    </citation>
    <scope>NUCLEOTIDE SEQUENCE [LARGE SCALE GENOMIC DNA]</scope>
    <source>
        <strain evidence="2">417</strain>
        <tissue evidence="2">Liver</tissue>
    </source>
</reference>
<protein>
    <submittedName>
        <fullName evidence="2">Uncharacterized protein</fullName>
    </submittedName>
</protein>
<dbReference type="AlphaFoldDB" id="A0A1A6GN26"/>
<accession>A0A1A6GN26</accession>
<feature type="compositionally biased region" description="Low complexity" evidence="1">
    <location>
        <begin position="187"/>
        <end position="267"/>
    </location>
</feature>
<proteinExistence type="predicted"/>
<dbReference type="EMBL" id="LZPO01087149">
    <property type="protein sequence ID" value="OBS67120.1"/>
    <property type="molecule type" value="Genomic_DNA"/>
</dbReference>
<dbReference type="STRING" id="56216.A0A1A6GN26"/>
<sequence>MGTPWRAEFVEFGGHWGRERVAGGRYRPKAEQIQKKDNTQSLPCNQRPFEDLCVAYYGPAEKARENLKDKNVDFCHLGEFCHRFFDLPNFQNVGLAEEHTCKMKSINMRIVGESSLAPGTSWKPAVTLEQVLLTEILRTTTMSSTRSGISSTTTITITCSTILTTSSTTSTTSNRTSTIITITTITSSGTSSSTSTTRSNSSSNSSSTITTRTTPTSSNSCTTTTSSITSTSSTTSTTSSTTTTASITSTSTTSTTNTTCTTSSTSSRANKQIKLNNGQYHFHKENKATKKIGAHRKQIWAARKGNKAIGQAISLYCTGVRDPFSTPKESHFVDSFMQLEVCPPNFSIIEL</sequence>
<dbReference type="Proteomes" id="UP000092124">
    <property type="component" value="Unassembled WGS sequence"/>
</dbReference>
<organism evidence="2 3">
    <name type="scientific">Neotoma lepida</name>
    <name type="common">Desert woodrat</name>
    <dbReference type="NCBI Taxonomy" id="56216"/>
    <lineage>
        <taxon>Eukaryota</taxon>
        <taxon>Metazoa</taxon>
        <taxon>Chordata</taxon>
        <taxon>Craniata</taxon>
        <taxon>Vertebrata</taxon>
        <taxon>Euteleostomi</taxon>
        <taxon>Mammalia</taxon>
        <taxon>Eutheria</taxon>
        <taxon>Euarchontoglires</taxon>
        <taxon>Glires</taxon>
        <taxon>Rodentia</taxon>
        <taxon>Myomorpha</taxon>
        <taxon>Muroidea</taxon>
        <taxon>Cricetidae</taxon>
        <taxon>Neotominae</taxon>
        <taxon>Neotoma</taxon>
    </lineage>
</organism>
<feature type="region of interest" description="Disordered" evidence="1">
    <location>
        <begin position="187"/>
        <end position="268"/>
    </location>
</feature>
<keyword evidence="3" id="KW-1185">Reference proteome</keyword>